<dbReference type="Proteomes" id="UP000060699">
    <property type="component" value="Chromosome"/>
</dbReference>
<dbReference type="AlphaFoldDB" id="A0A0U3L323"/>
<organism evidence="1 2">
    <name type="scientific">Roseateles depolymerans</name>
    <dbReference type="NCBI Taxonomy" id="76731"/>
    <lineage>
        <taxon>Bacteria</taxon>
        <taxon>Pseudomonadati</taxon>
        <taxon>Pseudomonadota</taxon>
        <taxon>Betaproteobacteria</taxon>
        <taxon>Burkholderiales</taxon>
        <taxon>Sphaerotilaceae</taxon>
        <taxon>Roseateles</taxon>
    </lineage>
</organism>
<dbReference type="KEGG" id="rdp:RD2015_1235"/>
<gene>
    <name evidence="1" type="ORF">RD2015_1235</name>
</gene>
<dbReference type="EMBL" id="CP013729">
    <property type="protein sequence ID" value="ALV05726.1"/>
    <property type="molecule type" value="Genomic_DNA"/>
</dbReference>
<sequence length="83" mass="8712">MRILSNERLLDLVAVLMVGAAAASSASMGAWVKPSEFRAKSDRVARLHQLQAQQVANSTAGRSATLASTSARSETTVVVADAR</sequence>
<name>A0A0U3L323_9BURK</name>
<proteinExistence type="predicted"/>
<keyword evidence="2" id="KW-1185">Reference proteome</keyword>
<evidence type="ECO:0000313" key="1">
    <source>
        <dbReference type="EMBL" id="ALV05726.1"/>
    </source>
</evidence>
<dbReference type="RefSeq" id="WP_058934131.1">
    <property type="nucleotide sequence ID" value="NZ_CP013729.1"/>
</dbReference>
<evidence type="ECO:0000313" key="2">
    <source>
        <dbReference type="Proteomes" id="UP000060699"/>
    </source>
</evidence>
<reference evidence="1 2" key="1">
    <citation type="submission" date="2015-12" db="EMBL/GenBank/DDBJ databases">
        <title>Complete genome of Roseateles depolymerans KCTC 42856.</title>
        <authorList>
            <person name="Kim K.M."/>
        </authorList>
    </citation>
    <scope>NUCLEOTIDE SEQUENCE [LARGE SCALE GENOMIC DNA]</scope>
    <source>
        <strain evidence="1 2">KCTC 42856</strain>
    </source>
</reference>
<protein>
    <submittedName>
        <fullName evidence="1">Uncharacterized protein</fullName>
    </submittedName>
</protein>
<accession>A0A0U3L323</accession>